<evidence type="ECO:0000313" key="2">
    <source>
        <dbReference type="EMBL" id="OXA85491.1"/>
    </source>
</evidence>
<evidence type="ECO:0000256" key="1">
    <source>
        <dbReference type="SAM" id="Phobius"/>
    </source>
</evidence>
<dbReference type="AlphaFoldDB" id="A0A226GVN4"/>
<accession>A0A226GVN4</accession>
<feature type="transmembrane region" description="Helical" evidence="1">
    <location>
        <begin position="12"/>
        <end position="31"/>
    </location>
</feature>
<organism evidence="2 3">
    <name type="scientific">Flavobacterium hercynium</name>
    <dbReference type="NCBI Taxonomy" id="387094"/>
    <lineage>
        <taxon>Bacteria</taxon>
        <taxon>Pseudomonadati</taxon>
        <taxon>Bacteroidota</taxon>
        <taxon>Flavobacteriia</taxon>
        <taxon>Flavobacteriales</taxon>
        <taxon>Flavobacteriaceae</taxon>
        <taxon>Flavobacterium</taxon>
    </lineage>
</organism>
<keyword evidence="3" id="KW-1185">Reference proteome</keyword>
<dbReference type="Proteomes" id="UP000198345">
    <property type="component" value="Unassembled WGS sequence"/>
</dbReference>
<proteinExistence type="predicted"/>
<name>A0A226GVN4_9FLAO</name>
<protein>
    <submittedName>
        <fullName evidence="2">Uncharacterized protein</fullName>
    </submittedName>
</protein>
<evidence type="ECO:0000313" key="3">
    <source>
        <dbReference type="Proteomes" id="UP000198345"/>
    </source>
</evidence>
<reference evidence="2 3" key="1">
    <citation type="submission" date="2016-11" db="EMBL/GenBank/DDBJ databases">
        <title>Whole genomes of Flavobacteriaceae.</title>
        <authorList>
            <person name="Stine C."/>
            <person name="Li C."/>
            <person name="Tadesse D."/>
        </authorList>
    </citation>
    <scope>NUCLEOTIDE SEQUENCE [LARGE SCALE GENOMIC DNA]</scope>
    <source>
        <strain evidence="2 3">DSM 18292</strain>
    </source>
</reference>
<feature type="transmembrane region" description="Helical" evidence="1">
    <location>
        <begin position="114"/>
        <end position="133"/>
    </location>
</feature>
<comment type="caution">
    <text evidence="2">The sequence shown here is derived from an EMBL/GenBank/DDBJ whole genome shotgun (WGS) entry which is preliminary data.</text>
</comment>
<feature type="transmembrane region" description="Helical" evidence="1">
    <location>
        <begin position="89"/>
        <end position="108"/>
    </location>
</feature>
<keyword evidence="1" id="KW-0472">Membrane</keyword>
<keyword evidence="1" id="KW-0812">Transmembrane</keyword>
<dbReference type="EMBL" id="MUGW01000051">
    <property type="protein sequence ID" value="OXA85491.1"/>
    <property type="molecule type" value="Genomic_DNA"/>
</dbReference>
<sequence>MKKINYKLVNIFPKITSILIILLINFLILGWDTKNEYYWKFNSRIFKEFVLNYDFYSYLYICTLIFLGEIILFLNVFYNHRRFTKNLNIFGILLIMIGFGWLLSMRFGTPELNYYHVFSIFCLTVIFLTYTIVRKISFSK</sequence>
<feature type="transmembrane region" description="Helical" evidence="1">
    <location>
        <begin position="55"/>
        <end position="77"/>
    </location>
</feature>
<gene>
    <name evidence="2" type="ORF">B0A66_19645</name>
</gene>
<keyword evidence="1" id="KW-1133">Transmembrane helix</keyword>